<keyword evidence="1" id="KW-0813">Transport</keyword>
<evidence type="ECO:0000313" key="5">
    <source>
        <dbReference type="EMBL" id="MFM2486144.1"/>
    </source>
</evidence>
<dbReference type="PROSITE" id="PS50893">
    <property type="entry name" value="ABC_TRANSPORTER_2"/>
    <property type="match status" value="1"/>
</dbReference>
<dbReference type="Proteomes" id="UP001629953">
    <property type="component" value="Unassembled WGS sequence"/>
</dbReference>
<dbReference type="InterPro" id="IPR027417">
    <property type="entry name" value="P-loop_NTPase"/>
</dbReference>
<evidence type="ECO:0000256" key="2">
    <source>
        <dbReference type="ARBA" id="ARBA00022741"/>
    </source>
</evidence>
<proteinExistence type="predicted"/>
<dbReference type="PANTHER" id="PTHR45772:SF8">
    <property type="entry name" value="HIGH-AFFINITY BRANCHED-CHAIN AMINO ACID TRANSPORT ATP-BINDING PROTEIN"/>
    <property type="match status" value="1"/>
</dbReference>
<name>A0ABW9G9P3_9GAMM</name>
<dbReference type="CDD" id="cd03219">
    <property type="entry name" value="ABC_Mj1267_LivG_branched"/>
    <property type="match status" value="1"/>
</dbReference>
<dbReference type="InterPro" id="IPR003439">
    <property type="entry name" value="ABC_transporter-like_ATP-bd"/>
</dbReference>
<protein>
    <submittedName>
        <fullName evidence="5">ABC transporter ATP-binding protein</fullName>
    </submittedName>
</protein>
<evidence type="ECO:0000259" key="4">
    <source>
        <dbReference type="PROSITE" id="PS50893"/>
    </source>
</evidence>
<dbReference type="SUPFAM" id="SSF52540">
    <property type="entry name" value="P-loop containing nucleoside triphosphate hydrolases"/>
    <property type="match status" value="1"/>
</dbReference>
<dbReference type="PROSITE" id="PS00211">
    <property type="entry name" value="ABC_TRANSPORTER_1"/>
    <property type="match status" value="1"/>
</dbReference>
<dbReference type="InterPro" id="IPR017871">
    <property type="entry name" value="ABC_transporter-like_CS"/>
</dbReference>
<dbReference type="EMBL" id="JBEQCT010000007">
    <property type="protein sequence ID" value="MFM2486144.1"/>
    <property type="molecule type" value="Genomic_DNA"/>
</dbReference>
<dbReference type="InterPro" id="IPR051120">
    <property type="entry name" value="ABC_AA/LPS_Transport"/>
</dbReference>
<dbReference type="Pfam" id="PF00005">
    <property type="entry name" value="ABC_tran"/>
    <property type="match status" value="1"/>
</dbReference>
<dbReference type="RefSeq" id="WP_408624426.1">
    <property type="nucleotide sequence ID" value="NZ_JBEQCT010000007.1"/>
</dbReference>
<comment type="caution">
    <text evidence="5">The sequence shown here is derived from an EMBL/GenBank/DDBJ whole genome shotgun (WGS) entry which is preliminary data.</text>
</comment>
<dbReference type="SMART" id="SM00382">
    <property type="entry name" value="AAA"/>
    <property type="match status" value="1"/>
</dbReference>
<dbReference type="InterPro" id="IPR003593">
    <property type="entry name" value="AAA+_ATPase"/>
</dbReference>
<reference evidence="5 6" key="1">
    <citation type="journal article" date="2013" name="Int. J. Syst. Evol. Microbiol.">
        <title>Celerinatantimonas yamalensis sp. nov., a cold-adapted diazotrophic bacterium from a cold permafrost brine.</title>
        <authorList>
            <person name="Shcherbakova V."/>
            <person name="Chuvilskaya N."/>
            <person name="Rivkina E."/>
            <person name="Demidov N."/>
            <person name="Uchaeva V."/>
            <person name="Suetin S."/>
            <person name="Suzina N."/>
            <person name="Gilichinsky D."/>
        </authorList>
    </citation>
    <scope>NUCLEOTIDE SEQUENCE [LARGE SCALE GENOMIC DNA]</scope>
    <source>
        <strain evidence="5 6">C7</strain>
    </source>
</reference>
<dbReference type="PANTHER" id="PTHR45772">
    <property type="entry name" value="CONSERVED COMPONENT OF ABC TRANSPORTER FOR NATURAL AMINO ACIDS-RELATED"/>
    <property type="match status" value="1"/>
</dbReference>
<evidence type="ECO:0000313" key="6">
    <source>
        <dbReference type="Proteomes" id="UP001629953"/>
    </source>
</evidence>
<dbReference type="GO" id="GO:0005524">
    <property type="term" value="F:ATP binding"/>
    <property type="evidence" value="ECO:0007669"/>
    <property type="project" value="UniProtKB-KW"/>
</dbReference>
<keyword evidence="2" id="KW-0547">Nucleotide-binding</keyword>
<organism evidence="5 6">
    <name type="scientific">Celerinatantimonas yamalensis</name>
    <dbReference type="NCBI Taxonomy" id="559956"/>
    <lineage>
        <taxon>Bacteria</taxon>
        <taxon>Pseudomonadati</taxon>
        <taxon>Pseudomonadota</taxon>
        <taxon>Gammaproteobacteria</taxon>
        <taxon>Celerinatantimonadaceae</taxon>
        <taxon>Celerinatantimonas</taxon>
    </lineage>
</organism>
<accession>A0ABW9G9P3</accession>
<dbReference type="Gene3D" id="3.40.50.300">
    <property type="entry name" value="P-loop containing nucleotide triphosphate hydrolases"/>
    <property type="match status" value="1"/>
</dbReference>
<evidence type="ECO:0000256" key="1">
    <source>
        <dbReference type="ARBA" id="ARBA00022448"/>
    </source>
</evidence>
<evidence type="ECO:0000256" key="3">
    <source>
        <dbReference type="ARBA" id="ARBA00022840"/>
    </source>
</evidence>
<gene>
    <name evidence="5" type="ORF">ABUE30_13915</name>
</gene>
<keyword evidence="3 5" id="KW-0067">ATP-binding</keyword>
<keyword evidence="6" id="KW-1185">Reference proteome</keyword>
<feature type="domain" description="ABC transporter" evidence="4">
    <location>
        <begin position="5"/>
        <end position="250"/>
    </location>
</feature>
<sequence length="259" mass="28160">MSALMQVNHLSKAFGGNQVLEDVSFSLDQGEILGLLGPNGSGKSTLLNTISGFTPIDHGTISIGTQRIDKLPTYQIINSGIARTFQLPNMPKKMSVLEVVMAAGTRSHGLFQSLFPSKRLRQVEQSDLAKATQLLDELLLTKVRNLPADALSGGQKKLLGIACALMGKPSVLMLDEPMAGVHPNLRQEIVETLTRLNQNGLSLIIIEHDMHFIRELCHRCIVLNRGTIVANCSPQELAHNEQVLEAYLGGGTHKLQEAV</sequence>